<dbReference type="VEuPathDB" id="VectorBase:GAUT004740"/>
<dbReference type="AlphaFoldDB" id="A0A1A9UH52"/>
<dbReference type="Proteomes" id="UP000078200">
    <property type="component" value="Unassembled WGS sequence"/>
</dbReference>
<evidence type="ECO:0000313" key="2">
    <source>
        <dbReference type="Proteomes" id="UP000078200"/>
    </source>
</evidence>
<sequence>MDIKDIITIGIIVLSYVGEYNTMTRRGLDVLSKNIKLCDDFNVDLHLNYERSDGLHDSISSIGLELGNTPSPHDRHLTSLTRVFVKQSNSDKYMKQSIKQKTTATITD</sequence>
<evidence type="ECO:0000313" key="1">
    <source>
        <dbReference type="EnsemblMetazoa" id="GAUT004740-PA"/>
    </source>
</evidence>
<protein>
    <submittedName>
        <fullName evidence="1">Uncharacterized protein</fullName>
    </submittedName>
</protein>
<organism evidence="1 2">
    <name type="scientific">Glossina austeni</name>
    <name type="common">Savannah tsetse fly</name>
    <dbReference type="NCBI Taxonomy" id="7395"/>
    <lineage>
        <taxon>Eukaryota</taxon>
        <taxon>Metazoa</taxon>
        <taxon>Ecdysozoa</taxon>
        <taxon>Arthropoda</taxon>
        <taxon>Hexapoda</taxon>
        <taxon>Insecta</taxon>
        <taxon>Pterygota</taxon>
        <taxon>Neoptera</taxon>
        <taxon>Endopterygota</taxon>
        <taxon>Diptera</taxon>
        <taxon>Brachycera</taxon>
        <taxon>Muscomorpha</taxon>
        <taxon>Hippoboscoidea</taxon>
        <taxon>Glossinidae</taxon>
        <taxon>Glossina</taxon>
    </lineage>
</organism>
<name>A0A1A9UH52_GLOAU</name>
<reference evidence="1" key="1">
    <citation type="submission" date="2020-05" db="UniProtKB">
        <authorList>
            <consortium name="EnsemblMetazoa"/>
        </authorList>
    </citation>
    <scope>IDENTIFICATION</scope>
    <source>
        <strain evidence="1">TTRI</strain>
    </source>
</reference>
<proteinExistence type="predicted"/>
<accession>A0A1A9UH52</accession>
<keyword evidence="2" id="KW-1185">Reference proteome</keyword>
<dbReference type="EnsemblMetazoa" id="GAUT004740-RA">
    <property type="protein sequence ID" value="GAUT004740-PA"/>
    <property type="gene ID" value="GAUT004740"/>
</dbReference>